<accession>A0ABS8Y1J3</accession>
<organism evidence="2 3">
    <name type="scientific">Pelomonas cellulosilytica</name>
    <dbReference type="NCBI Taxonomy" id="2906762"/>
    <lineage>
        <taxon>Bacteria</taxon>
        <taxon>Pseudomonadati</taxon>
        <taxon>Pseudomonadota</taxon>
        <taxon>Betaproteobacteria</taxon>
        <taxon>Burkholderiales</taxon>
        <taxon>Sphaerotilaceae</taxon>
        <taxon>Roseateles</taxon>
    </lineage>
</organism>
<dbReference type="RefSeq" id="WP_233373935.1">
    <property type="nucleotide sequence ID" value="NZ_JAJTWU010000008.1"/>
</dbReference>
<keyword evidence="3" id="KW-1185">Reference proteome</keyword>
<proteinExistence type="predicted"/>
<name>A0ABS8Y1J3_9BURK</name>
<dbReference type="EMBL" id="JAJTWU010000008">
    <property type="protein sequence ID" value="MCE4556813.1"/>
    <property type="molecule type" value="Genomic_DNA"/>
</dbReference>
<evidence type="ECO:0000313" key="2">
    <source>
        <dbReference type="EMBL" id="MCE4556813.1"/>
    </source>
</evidence>
<reference evidence="2 3" key="1">
    <citation type="submission" date="2021-12" db="EMBL/GenBank/DDBJ databases">
        <title>Genome seq of P8.</title>
        <authorList>
            <person name="Seo T."/>
        </authorList>
    </citation>
    <scope>NUCLEOTIDE SEQUENCE [LARGE SCALE GENOMIC DNA]</scope>
    <source>
        <strain evidence="2 3">P8</strain>
    </source>
</reference>
<dbReference type="Proteomes" id="UP001200741">
    <property type="component" value="Unassembled WGS sequence"/>
</dbReference>
<comment type="caution">
    <text evidence="2">The sequence shown here is derived from an EMBL/GenBank/DDBJ whole genome shotgun (WGS) entry which is preliminary data.</text>
</comment>
<feature type="region of interest" description="Disordered" evidence="1">
    <location>
        <begin position="246"/>
        <end position="265"/>
    </location>
</feature>
<evidence type="ECO:0000256" key="1">
    <source>
        <dbReference type="SAM" id="MobiDB-lite"/>
    </source>
</evidence>
<evidence type="ECO:0000313" key="3">
    <source>
        <dbReference type="Proteomes" id="UP001200741"/>
    </source>
</evidence>
<gene>
    <name evidence="2" type="ORF">LXT13_20650</name>
</gene>
<protein>
    <submittedName>
        <fullName evidence="2">YkgJ family cysteine cluster protein</fullName>
    </submittedName>
</protein>
<sequence>MDASGQLLTAPELYQALHRRFDDALARLAGGPALVPALLGLAFEQLELTSEPGPGAPLPPSAPACAPGCASCCQLRVLASAPEVFLMARFLRRIVPPLAERGIDLITPLREVQAATLGLSEFGRAQRRQPCAFVVQGRCLVYPVRTLACRAHVSLSQQACIDAASGAMVVVPHDEARRLARSLVQNALQSALRDAGLSWQVYELHHALMLAWDGDDAELAWAAGQDPLAAAAVDEVPRAEMAAVFDQLRPRPAEGPASRPRHAQA</sequence>